<gene>
    <name evidence="10" type="primary">LOC105037022</name>
</gene>
<keyword evidence="3" id="KW-0134">Cell wall</keyword>
<evidence type="ECO:0000256" key="3">
    <source>
        <dbReference type="ARBA" id="ARBA00022512"/>
    </source>
</evidence>
<dbReference type="Pfam" id="PF00295">
    <property type="entry name" value="Glyco_hydro_28"/>
    <property type="match status" value="1"/>
</dbReference>
<evidence type="ECO:0000256" key="1">
    <source>
        <dbReference type="ARBA" id="ARBA00004191"/>
    </source>
</evidence>
<dbReference type="GO" id="GO:0004650">
    <property type="term" value="F:polygalacturonase activity"/>
    <property type="evidence" value="ECO:0007669"/>
    <property type="project" value="InterPro"/>
</dbReference>
<dbReference type="InterPro" id="IPR012334">
    <property type="entry name" value="Pectin_lyas_fold"/>
</dbReference>
<dbReference type="RefSeq" id="XP_010911029.1">
    <property type="nucleotide sequence ID" value="XM_010912727.1"/>
</dbReference>
<dbReference type="OrthoDB" id="187139at2759"/>
<comment type="subcellular location">
    <subcellularLocation>
        <location evidence="1">Secreted</location>
        <location evidence="1">Cell wall</location>
    </subcellularLocation>
</comment>
<dbReference type="Gene3D" id="2.160.20.10">
    <property type="entry name" value="Single-stranded right-handed beta-helix, Pectin lyase-like"/>
    <property type="match status" value="1"/>
</dbReference>
<evidence type="ECO:0000256" key="4">
    <source>
        <dbReference type="ARBA" id="ARBA00022525"/>
    </source>
</evidence>
<evidence type="ECO:0000313" key="9">
    <source>
        <dbReference type="Proteomes" id="UP000504607"/>
    </source>
</evidence>
<sequence length="199" mass="21285">AFGRAWMAVCSTTGWPTLLVPPGKTFLLSEVSFPGPCPYEITHLQVEGNIVAPDKLWTSQISTSWISFTNITALVVDGNGQIDGRGPVWWDCKKKNKCDNVPSLLGISGCVDFEMRGMKLLNSPGEHLIVDRSKWVRLKGLNFTSPADSPYTDGIYIVGSHYVEVTGTTIGTGGDCITIGAGSSDVNITGITCSSGRGK</sequence>
<protein>
    <submittedName>
        <fullName evidence="10">Exopolygalacturonase-like</fullName>
    </submittedName>
</protein>
<dbReference type="PANTHER" id="PTHR31375">
    <property type="match status" value="1"/>
</dbReference>
<keyword evidence="6 8" id="KW-0326">Glycosidase</keyword>
<dbReference type="AlphaFoldDB" id="A0A6I9QKS2"/>
<evidence type="ECO:0000256" key="5">
    <source>
        <dbReference type="ARBA" id="ARBA00022801"/>
    </source>
</evidence>
<comment type="similarity">
    <text evidence="2 8">Belongs to the glycosyl hydrolase 28 family.</text>
</comment>
<keyword evidence="7" id="KW-0961">Cell wall biogenesis/degradation</keyword>
<proteinExistence type="inferred from homology"/>
<dbReference type="InterPro" id="IPR011050">
    <property type="entry name" value="Pectin_lyase_fold/virulence"/>
</dbReference>
<dbReference type="SUPFAM" id="SSF51126">
    <property type="entry name" value="Pectin lyase-like"/>
    <property type="match status" value="1"/>
</dbReference>
<reference evidence="10" key="1">
    <citation type="submission" date="2025-08" db="UniProtKB">
        <authorList>
            <consortium name="RefSeq"/>
        </authorList>
    </citation>
    <scope>IDENTIFICATION</scope>
</reference>
<evidence type="ECO:0000256" key="8">
    <source>
        <dbReference type="RuleBase" id="RU361169"/>
    </source>
</evidence>
<dbReference type="Proteomes" id="UP000504607">
    <property type="component" value="Unplaced"/>
</dbReference>
<evidence type="ECO:0000313" key="10">
    <source>
        <dbReference type="RefSeq" id="XP_010911029.1"/>
    </source>
</evidence>
<dbReference type="InParanoid" id="A0A6I9QKS2"/>
<keyword evidence="9" id="KW-1185">Reference proteome</keyword>
<keyword evidence="4" id="KW-0964">Secreted</keyword>
<name>A0A6I9QKS2_ELAGV</name>
<evidence type="ECO:0000256" key="6">
    <source>
        <dbReference type="ARBA" id="ARBA00023295"/>
    </source>
</evidence>
<dbReference type="GO" id="GO:0005975">
    <property type="term" value="P:carbohydrate metabolic process"/>
    <property type="evidence" value="ECO:0007669"/>
    <property type="project" value="InterPro"/>
</dbReference>
<evidence type="ECO:0000256" key="7">
    <source>
        <dbReference type="ARBA" id="ARBA00023316"/>
    </source>
</evidence>
<organism evidence="9 10">
    <name type="scientific">Elaeis guineensis var. tenera</name>
    <name type="common">Oil palm</name>
    <dbReference type="NCBI Taxonomy" id="51953"/>
    <lineage>
        <taxon>Eukaryota</taxon>
        <taxon>Viridiplantae</taxon>
        <taxon>Streptophyta</taxon>
        <taxon>Embryophyta</taxon>
        <taxon>Tracheophyta</taxon>
        <taxon>Spermatophyta</taxon>
        <taxon>Magnoliopsida</taxon>
        <taxon>Liliopsida</taxon>
        <taxon>Arecaceae</taxon>
        <taxon>Arecoideae</taxon>
        <taxon>Cocoseae</taxon>
        <taxon>Elaeidinae</taxon>
        <taxon>Elaeis</taxon>
    </lineage>
</organism>
<feature type="non-terminal residue" evidence="10">
    <location>
        <position position="1"/>
    </location>
</feature>
<feature type="non-terminal residue" evidence="10">
    <location>
        <position position="199"/>
    </location>
</feature>
<dbReference type="InterPro" id="IPR000743">
    <property type="entry name" value="Glyco_hydro_28"/>
</dbReference>
<accession>A0A6I9QKS2</accession>
<dbReference type="GO" id="GO:0071555">
    <property type="term" value="P:cell wall organization"/>
    <property type="evidence" value="ECO:0007669"/>
    <property type="project" value="UniProtKB-KW"/>
</dbReference>
<evidence type="ECO:0000256" key="2">
    <source>
        <dbReference type="ARBA" id="ARBA00008834"/>
    </source>
</evidence>
<keyword evidence="5 8" id="KW-0378">Hydrolase</keyword>